<accession>A4EAR7</accession>
<dbReference type="EMBL" id="AAVN02000006">
    <property type="protein sequence ID" value="EBA39234.1"/>
    <property type="molecule type" value="Genomic_DNA"/>
</dbReference>
<dbReference type="AlphaFoldDB" id="A4EAR7"/>
<reference evidence="1 2" key="1">
    <citation type="submission" date="2007-01" db="EMBL/GenBank/DDBJ databases">
        <title>Draft genome sequence of Collinsella aerofaciens (ATCC 25986).</title>
        <authorList>
            <person name="Sudarsanam P."/>
            <person name="Ley R."/>
            <person name="Guruge J."/>
            <person name="Turnbaugh P.J."/>
            <person name="Mahowald M."/>
            <person name="Liep D."/>
            <person name="Gordon J."/>
        </authorList>
    </citation>
    <scope>NUCLEOTIDE SEQUENCE [LARGE SCALE GENOMIC DNA]</scope>
    <source>
        <strain evidence="2">ATCC 25986 / DSM 3979 / JCM 10188 / KCTC 3647 / NCTC 11838 / VPI 1003</strain>
    </source>
</reference>
<name>A4EAR7_COLAA</name>
<organism evidence="1 2">
    <name type="scientific">Collinsella aerofaciens (strain ATCC 25986 / DSM 3979 / JCM 10188 / KCTC 3647 / NCTC 11838 / VPI 1003)</name>
    <dbReference type="NCBI Taxonomy" id="411903"/>
    <lineage>
        <taxon>Bacteria</taxon>
        <taxon>Bacillati</taxon>
        <taxon>Actinomycetota</taxon>
        <taxon>Coriobacteriia</taxon>
        <taxon>Coriobacteriales</taxon>
        <taxon>Coriobacteriaceae</taxon>
        <taxon>Collinsella</taxon>
    </lineage>
</organism>
<reference evidence="1 2" key="2">
    <citation type="submission" date="2007-04" db="EMBL/GenBank/DDBJ databases">
        <authorList>
            <person name="Fulton L."/>
            <person name="Clifton S."/>
            <person name="Fulton B."/>
            <person name="Xu J."/>
            <person name="Minx P."/>
            <person name="Mardis E.R."/>
            <person name="Wilson R.K."/>
        </authorList>
    </citation>
    <scope>NUCLEOTIDE SEQUENCE [LARGE SCALE GENOMIC DNA]</scope>
    <source>
        <strain evidence="2">ATCC 25986 / DSM 3979 / JCM 10188 / KCTC 3647 / NCTC 11838 / VPI 1003</strain>
    </source>
</reference>
<evidence type="ECO:0000313" key="2">
    <source>
        <dbReference type="Proteomes" id="UP000002979"/>
    </source>
</evidence>
<proteinExistence type="predicted"/>
<comment type="caution">
    <text evidence="1">The sequence shown here is derived from an EMBL/GenBank/DDBJ whole genome shotgun (WGS) entry which is preliminary data.</text>
</comment>
<gene>
    <name evidence="1" type="ORF">COLAER_01525</name>
</gene>
<evidence type="ECO:0000313" key="1">
    <source>
        <dbReference type="EMBL" id="EBA39234.1"/>
    </source>
</evidence>
<sequence length="60" mass="6846">MMLLEDKAGGSSGKTTAMMLLPQKAFTDWIKAIDIDARFYFKDAGRGEFEKLIHRKSNKH</sequence>
<protein>
    <submittedName>
        <fullName evidence="1">Uncharacterized protein</fullName>
    </submittedName>
</protein>
<dbReference type="Proteomes" id="UP000002979">
    <property type="component" value="Unassembled WGS sequence"/>
</dbReference>